<dbReference type="InterPro" id="IPR006342">
    <property type="entry name" value="FkbM_mtfrase"/>
</dbReference>
<proteinExistence type="predicted"/>
<dbReference type="AlphaFoldDB" id="A0A6C0DQR6"/>
<name>A0A6C0DQR6_9ZZZZ</name>
<dbReference type="SUPFAM" id="SSF53335">
    <property type="entry name" value="S-adenosyl-L-methionine-dependent methyltransferases"/>
    <property type="match status" value="1"/>
</dbReference>
<reference evidence="2" key="1">
    <citation type="journal article" date="2020" name="Nature">
        <title>Giant virus diversity and host interactions through global metagenomics.</title>
        <authorList>
            <person name="Schulz F."/>
            <person name="Roux S."/>
            <person name="Paez-Espino D."/>
            <person name="Jungbluth S."/>
            <person name="Walsh D.A."/>
            <person name="Denef V.J."/>
            <person name="McMahon K.D."/>
            <person name="Konstantinidis K.T."/>
            <person name="Eloe-Fadrosh E.A."/>
            <person name="Kyrpides N.C."/>
            <person name="Woyke T."/>
        </authorList>
    </citation>
    <scope>NUCLEOTIDE SEQUENCE</scope>
    <source>
        <strain evidence="2">GVMAG-M-3300023174-49</strain>
    </source>
</reference>
<dbReference type="Pfam" id="PF05050">
    <property type="entry name" value="Methyltransf_21"/>
    <property type="match status" value="1"/>
</dbReference>
<dbReference type="Gene3D" id="3.40.50.150">
    <property type="entry name" value="Vaccinia Virus protein VP39"/>
    <property type="match status" value="1"/>
</dbReference>
<accession>A0A6C0DQR6</accession>
<feature type="domain" description="Methyltransferase FkbM" evidence="1">
    <location>
        <begin position="24"/>
        <end position="186"/>
    </location>
</feature>
<sequence length="281" mass="32818">MVFYDFIEIGTSDFDTEIEKEDNKIGISIEPVTFYLDRLKNKKDCIKMNIGISNYSGKCKVYYVPEHNINKYNFPSWVRGCNSINVYHKTVSNLCKDRNINIEEITESYEIDVQTLYQTMKQLAIEGVYYLKIDTEGHDTIILKKFYEDLLDNAYLPHVILFESNVLSNDKDVEEIIQLFIGKGYDLIEKENDTKLQLNLTNLKNKVRFSNSIKNYYIASEYPPNYDVTNLPHENTLESAKNYCIKYKCSGVTLNNGVYEVRNGKNIYYNNKGAFVSWIFL</sequence>
<evidence type="ECO:0000259" key="1">
    <source>
        <dbReference type="Pfam" id="PF05050"/>
    </source>
</evidence>
<protein>
    <recommendedName>
        <fullName evidence="1">Methyltransferase FkbM domain-containing protein</fullName>
    </recommendedName>
</protein>
<evidence type="ECO:0000313" key="2">
    <source>
        <dbReference type="EMBL" id="QHT18913.1"/>
    </source>
</evidence>
<organism evidence="2">
    <name type="scientific">viral metagenome</name>
    <dbReference type="NCBI Taxonomy" id="1070528"/>
    <lineage>
        <taxon>unclassified sequences</taxon>
        <taxon>metagenomes</taxon>
        <taxon>organismal metagenomes</taxon>
    </lineage>
</organism>
<dbReference type="InterPro" id="IPR029063">
    <property type="entry name" value="SAM-dependent_MTases_sf"/>
</dbReference>
<dbReference type="EMBL" id="MN739660">
    <property type="protein sequence ID" value="QHT18913.1"/>
    <property type="molecule type" value="Genomic_DNA"/>
</dbReference>